<dbReference type="InterPro" id="IPR001841">
    <property type="entry name" value="Znf_RING"/>
</dbReference>
<evidence type="ECO:0000256" key="3">
    <source>
        <dbReference type="ARBA" id="ARBA00022833"/>
    </source>
</evidence>
<dbReference type="PANTHER" id="PTHR45969:SF33">
    <property type="entry name" value="RING ZINC FINGER PROTEIN-RELATED"/>
    <property type="match status" value="1"/>
</dbReference>
<reference evidence="7" key="1">
    <citation type="submission" date="2023-07" db="EMBL/GenBank/DDBJ databases">
        <title>A chromosome-level genome assembly of Lolium multiflorum.</title>
        <authorList>
            <person name="Chen Y."/>
            <person name="Copetti D."/>
            <person name="Kolliker R."/>
            <person name="Studer B."/>
        </authorList>
    </citation>
    <scope>NUCLEOTIDE SEQUENCE</scope>
    <source>
        <strain evidence="7">02402/16</strain>
        <tissue evidence="7">Leaf</tissue>
    </source>
</reference>
<evidence type="ECO:0000259" key="5">
    <source>
        <dbReference type="PROSITE" id="PS50089"/>
    </source>
</evidence>
<keyword evidence="8" id="KW-1185">Reference proteome</keyword>
<evidence type="ECO:0000313" key="7">
    <source>
        <dbReference type="EMBL" id="KAK1618920.1"/>
    </source>
</evidence>
<dbReference type="EMBL" id="JAUUTY010000006">
    <property type="protein sequence ID" value="KAK1618907.1"/>
    <property type="molecule type" value="Genomic_DNA"/>
</dbReference>
<comment type="caution">
    <text evidence="7">The sequence shown here is derived from an EMBL/GenBank/DDBJ whole genome shotgun (WGS) entry which is preliminary data.</text>
</comment>
<evidence type="ECO:0000256" key="1">
    <source>
        <dbReference type="ARBA" id="ARBA00022723"/>
    </source>
</evidence>
<accession>A0AAD8VVQ0</accession>
<dbReference type="PANTHER" id="PTHR45969">
    <property type="entry name" value="RING ZINC FINGER PROTEIN-RELATED"/>
    <property type="match status" value="1"/>
</dbReference>
<dbReference type="Gene3D" id="3.30.40.10">
    <property type="entry name" value="Zinc/RING finger domain, C3HC4 (zinc finger)"/>
    <property type="match status" value="1"/>
</dbReference>
<name>A0AAD8VVQ0_LOLMU</name>
<dbReference type="Proteomes" id="UP001231189">
    <property type="component" value="Unassembled WGS sequence"/>
</dbReference>
<sequence>MGFPVSYSELLLPRLLLHALLLLGHLHRFLVWSFHAVGLGDLIDVGVNAPLTAQDDAHWHGPASASLQHRRPGFRALPSVAVDEALPVLRLDELLASSPSVCAGGDCSVCLCGVGGGDEVRRLPNCRHVFHRGCIDRWMAHEQRTCPLCRAPLMPGGGDDASAGAAGLPEVSDYDFPYPSPLPLMPTPTLLRPHELLLNGLGGFQ</sequence>
<dbReference type="EMBL" id="JAUUTY010000006">
    <property type="protein sequence ID" value="KAK1618920.1"/>
    <property type="molecule type" value="Genomic_DNA"/>
</dbReference>
<dbReference type="GO" id="GO:0061630">
    <property type="term" value="F:ubiquitin protein ligase activity"/>
    <property type="evidence" value="ECO:0007669"/>
    <property type="project" value="TreeGrafter"/>
</dbReference>
<feature type="domain" description="RING-type" evidence="5">
    <location>
        <begin position="107"/>
        <end position="150"/>
    </location>
</feature>
<organism evidence="7 8">
    <name type="scientific">Lolium multiflorum</name>
    <name type="common">Italian ryegrass</name>
    <name type="synonym">Lolium perenne subsp. multiflorum</name>
    <dbReference type="NCBI Taxonomy" id="4521"/>
    <lineage>
        <taxon>Eukaryota</taxon>
        <taxon>Viridiplantae</taxon>
        <taxon>Streptophyta</taxon>
        <taxon>Embryophyta</taxon>
        <taxon>Tracheophyta</taxon>
        <taxon>Spermatophyta</taxon>
        <taxon>Magnoliopsida</taxon>
        <taxon>Liliopsida</taxon>
        <taxon>Poales</taxon>
        <taxon>Poaceae</taxon>
        <taxon>BOP clade</taxon>
        <taxon>Pooideae</taxon>
        <taxon>Poodae</taxon>
        <taxon>Poeae</taxon>
        <taxon>Poeae Chloroplast Group 2 (Poeae type)</taxon>
        <taxon>Loliodinae</taxon>
        <taxon>Loliinae</taxon>
        <taxon>Lolium</taxon>
    </lineage>
</organism>
<keyword evidence="1" id="KW-0479">Metal-binding</keyword>
<keyword evidence="3" id="KW-0862">Zinc</keyword>
<dbReference type="SUPFAM" id="SSF57850">
    <property type="entry name" value="RING/U-box"/>
    <property type="match status" value="1"/>
</dbReference>
<gene>
    <name evidence="6" type="ORF">QYE76_024424</name>
    <name evidence="7" type="ORF">QYE76_024437</name>
</gene>
<proteinExistence type="predicted"/>
<evidence type="ECO:0000256" key="4">
    <source>
        <dbReference type="PROSITE-ProRule" id="PRU00175"/>
    </source>
</evidence>
<dbReference type="GO" id="GO:0008270">
    <property type="term" value="F:zinc ion binding"/>
    <property type="evidence" value="ECO:0007669"/>
    <property type="project" value="UniProtKB-KW"/>
</dbReference>
<protein>
    <recommendedName>
        <fullName evidence="5">RING-type domain-containing protein</fullName>
    </recommendedName>
</protein>
<evidence type="ECO:0000313" key="8">
    <source>
        <dbReference type="Proteomes" id="UP001231189"/>
    </source>
</evidence>
<dbReference type="Pfam" id="PF13639">
    <property type="entry name" value="zf-RING_2"/>
    <property type="match status" value="1"/>
</dbReference>
<evidence type="ECO:0000313" key="6">
    <source>
        <dbReference type="EMBL" id="KAK1618907.1"/>
    </source>
</evidence>
<dbReference type="AlphaFoldDB" id="A0AAD8VVQ0"/>
<dbReference type="GO" id="GO:0016567">
    <property type="term" value="P:protein ubiquitination"/>
    <property type="evidence" value="ECO:0007669"/>
    <property type="project" value="TreeGrafter"/>
</dbReference>
<dbReference type="PROSITE" id="PS50089">
    <property type="entry name" value="ZF_RING_2"/>
    <property type="match status" value="1"/>
</dbReference>
<dbReference type="SMART" id="SM00184">
    <property type="entry name" value="RING"/>
    <property type="match status" value="1"/>
</dbReference>
<dbReference type="InterPro" id="IPR013083">
    <property type="entry name" value="Znf_RING/FYVE/PHD"/>
</dbReference>
<evidence type="ECO:0000256" key="2">
    <source>
        <dbReference type="ARBA" id="ARBA00022771"/>
    </source>
</evidence>
<keyword evidence="2 4" id="KW-0863">Zinc-finger</keyword>